<name>M4BNF5_HYAAE</name>
<dbReference type="Proteomes" id="UP000011713">
    <property type="component" value="Unassembled WGS sequence"/>
</dbReference>
<organism evidence="2 3">
    <name type="scientific">Hyaloperonospora arabidopsidis (strain Emoy2)</name>
    <name type="common">Downy mildew agent</name>
    <name type="synonym">Peronospora arabidopsidis</name>
    <dbReference type="NCBI Taxonomy" id="559515"/>
    <lineage>
        <taxon>Eukaryota</taxon>
        <taxon>Sar</taxon>
        <taxon>Stramenopiles</taxon>
        <taxon>Oomycota</taxon>
        <taxon>Peronosporomycetes</taxon>
        <taxon>Peronosporales</taxon>
        <taxon>Peronosporaceae</taxon>
        <taxon>Hyaloperonospora</taxon>
    </lineage>
</organism>
<dbReference type="AlphaFoldDB" id="M4BNF5"/>
<evidence type="ECO:0000313" key="2">
    <source>
        <dbReference type="EnsemblProtists" id="HpaP807943"/>
    </source>
</evidence>
<dbReference type="EnsemblProtists" id="HpaT807943">
    <property type="protein sequence ID" value="HpaP807943"/>
    <property type="gene ID" value="HpaG807943"/>
</dbReference>
<dbReference type="EMBL" id="JH598455">
    <property type="status" value="NOT_ANNOTATED_CDS"/>
    <property type="molecule type" value="Genomic_DNA"/>
</dbReference>
<dbReference type="InParanoid" id="M4BNF5"/>
<dbReference type="HOGENOM" id="CLU_1252730_0_0_1"/>
<protein>
    <submittedName>
        <fullName evidence="2">Uncharacterized protein</fullName>
    </submittedName>
</protein>
<dbReference type="VEuPathDB" id="FungiDB:HpaG807943"/>
<sequence>MIPRSQGYVSVGLRRSRRRRDGSICGTSSGSSYVREPTRILTRQKKESENAKVSAATLALRPEPDRNTDDEIQDEYTGGKTNEGKYGRSTKGSCVVNAVRKTPGRSSEVDGSAKRDITQEVDHMTTDPIRGQPNCQPDEIKVEDREVHSRSTRLVDSAEAATIDEEMMREDLPAAAIYHHEGGELFKKYVEQNMAVLPELTTSTTEITIDDVQVGYLGVPL</sequence>
<feature type="region of interest" description="Disordered" evidence="1">
    <location>
        <begin position="1"/>
        <end position="89"/>
    </location>
</feature>
<proteinExistence type="predicted"/>
<reference evidence="2" key="2">
    <citation type="submission" date="2015-06" db="UniProtKB">
        <authorList>
            <consortium name="EnsemblProtists"/>
        </authorList>
    </citation>
    <scope>IDENTIFICATION</scope>
    <source>
        <strain evidence="2">Emoy2</strain>
    </source>
</reference>
<evidence type="ECO:0000256" key="1">
    <source>
        <dbReference type="SAM" id="MobiDB-lite"/>
    </source>
</evidence>
<evidence type="ECO:0000313" key="3">
    <source>
        <dbReference type="Proteomes" id="UP000011713"/>
    </source>
</evidence>
<keyword evidence="3" id="KW-1185">Reference proteome</keyword>
<accession>M4BNF5</accession>
<reference evidence="3" key="1">
    <citation type="journal article" date="2010" name="Science">
        <title>Signatures of adaptation to obligate biotrophy in the Hyaloperonospora arabidopsidis genome.</title>
        <authorList>
            <person name="Baxter L."/>
            <person name="Tripathy S."/>
            <person name="Ishaque N."/>
            <person name="Boot N."/>
            <person name="Cabral A."/>
            <person name="Kemen E."/>
            <person name="Thines M."/>
            <person name="Ah-Fong A."/>
            <person name="Anderson R."/>
            <person name="Badejoko W."/>
            <person name="Bittner-Eddy P."/>
            <person name="Boore J.L."/>
            <person name="Chibucos M.C."/>
            <person name="Coates M."/>
            <person name="Dehal P."/>
            <person name="Delehaunty K."/>
            <person name="Dong S."/>
            <person name="Downton P."/>
            <person name="Dumas B."/>
            <person name="Fabro G."/>
            <person name="Fronick C."/>
            <person name="Fuerstenberg S.I."/>
            <person name="Fulton L."/>
            <person name="Gaulin E."/>
            <person name="Govers F."/>
            <person name="Hughes L."/>
            <person name="Humphray S."/>
            <person name="Jiang R.H."/>
            <person name="Judelson H."/>
            <person name="Kamoun S."/>
            <person name="Kyung K."/>
            <person name="Meijer H."/>
            <person name="Minx P."/>
            <person name="Morris P."/>
            <person name="Nelson J."/>
            <person name="Phuntumart V."/>
            <person name="Qutob D."/>
            <person name="Rehmany A."/>
            <person name="Rougon-Cardoso A."/>
            <person name="Ryden P."/>
            <person name="Torto-Alalibo T."/>
            <person name="Studholme D."/>
            <person name="Wang Y."/>
            <person name="Win J."/>
            <person name="Wood J."/>
            <person name="Clifton S.W."/>
            <person name="Rogers J."/>
            <person name="Van den Ackerveken G."/>
            <person name="Jones J.D."/>
            <person name="McDowell J.M."/>
            <person name="Beynon J."/>
            <person name="Tyler B.M."/>
        </authorList>
    </citation>
    <scope>NUCLEOTIDE SEQUENCE [LARGE SCALE GENOMIC DNA]</scope>
    <source>
        <strain evidence="3">Emoy2</strain>
    </source>
</reference>